<dbReference type="Proteomes" id="UP000472274">
    <property type="component" value="Unplaced"/>
</dbReference>
<proteinExistence type="inferred from homology"/>
<reference evidence="7" key="2">
    <citation type="submission" date="2025-09" db="UniProtKB">
        <authorList>
            <consortium name="Ensembl"/>
        </authorList>
    </citation>
    <scope>IDENTIFICATION</scope>
</reference>
<evidence type="ECO:0000313" key="7">
    <source>
        <dbReference type="Ensembl" id="ENSTMTP00000030322.1"/>
    </source>
</evidence>
<reference evidence="7" key="1">
    <citation type="submission" date="2025-08" db="UniProtKB">
        <authorList>
            <consortium name="Ensembl"/>
        </authorList>
    </citation>
    <scope>IDENTIFICATION</scope>
</reference>
<dbReference type="GO" id="GO:0097746">
    <property type="term" value="P:blood vessel diameter maintenance"/>
    <property type="evidence" value="ECO:0007669"/>
    <property type="project" value="UniProtKB-KW"/>
</dbReference>
<dbReference type="SMART" id="SM00183">
    <property type="entry name" value="NAT_PEP"/>
    <property type="match status" value="1"/>
</dbReference>
<evidence type="ECO:0000256" key="5">
    <source>
        <dbReference type="RuleBase" id="RU003686"/>
    </source>
</evidence>
<sequence length="135" mass="15484">MLLTRRGIFSQQNCRGFSHLLDKPRKERERRDPTLLSRLLDEDLEHPLASEEMDQEREDMIPTGAFDQQDSELQWARNSRDQPEGVPISDSTFQRLFSDLLGSSRRYRGRSKKGLSRGCFGVKLDRIGSLSGLGC</sequence>
<protein>
    <recommendedName>
        <fullName evidence="9">C-type natriuretic peptide 1</fullName>
    </recommendedName>
</protein>
<name>A0A674KCZ1_9SAUR</name>
<dbReference type="InterPro" id="IPR000663">
    <property type="entry name" value="Natr_peptide"/>
</dbReference>
<comment type="subcellular location">
    <subcellularLocation>
        <location evidence="1 5">Secreted</location>
    </subcellularLocation>
</comment>
<dbReference type="PRINTS" id="PR00710">
    <property type="entry name" value="NATPEPTIDES"/>
</dbReference>
<dbReference type="PANTHER" id="PTHR12167">
    <property type="entry name" value="C-TYPE NATRIURETIC PEPTIDE"/>
    <property type="match status" value="1"/>
</dbReference>
<evidence type="ECO:0000313" key="8">
    <source>
        <dbReference type="Proteomes" id="UP000472274"/>
    </source>
</evidence>
<dbReference type="AlphaFoldDB" id="A0A674KCZ1"/>
<organism evidence="7 8">
    <name type="scientific">Terrapene triunguis</name>
    <name type="common">Three-toed box turtle</name>
    <dbReference type="NCBI Taxonomy" id="2587831"/>
    <lineage>
        <taxon>Eukaryota</taxon>
        <taxon>Metazoa</taxon>
        <taxon>Chordata</taxon>
        <taxon>Craniata</taxon>
        <taxon>Vertebrata</taxon>
        <taxon>Euteleostomi</taxon>
        <taxon>Archelosauria</taxon>
        <taxon>Testudinata</taxon>
        <taxon>Testudines</taxon>
        <taxon>Cryptodira</taxon>
        <taxon>Durocryptodira</taxon>
        <taxon>Testudinoidea</taxon>
        <taxon>Emydidae</taxon>
        <taxon>Terrapene</taxon>
    </lineage>
</organism>
<dbReference type="PRINTS" id="PR00713">
    <property type="entry name" value="CNATPEPTIDE"/>
</dbReference>
<evidence type="ECO:0008006" key="9">
    <source>
        <dbReference type="Google" id="ProtNLM"/>
    </source>
</evidence>
<evidence type="ECO:0000256" key="6">
    <source>
        <dbReference type="SAM" id="MobiDB-lite"/>
    </source>
</evidence>
<keyword evidence="8" id="KW-1185">Reference proteome</keyword>
<dbReference type="GeneTree" id="ENSGT00960000191654"/>
<evidence type="ECO:0000256" key="1">
    <source>
        <dbReference type="ARBA" id="ARBA00004613"/>
    </source>
</evidence>
<evidence type="ECO:0000256" key="2">
    <source>
        <dbReference type="ARBA" id="ARBA00022525"/>
    </source>
</evidence>
<dbReference type="PANTHER" id="PTHR12167:SF2">
    <property type="entry name" value="C-TYPE NATRIURETIC PEPTIDE"/>
    <property type="match status" value="1"/>
</dbReference>
<dbReference type="InParanoid" id="A0A674KCZ1"/>
<keyword evidence="3" id="KW-0732">Signal</keyword>
<dbReference type="GO" id="GO:0006182">
    <property type="term" value="P:cGMP biosynthetic process"/>
    <property type="evidence" value="ECO:0007669"/>
    <property type="project" value="TreeGrafter"/>
</dbReference>
<keyword evidence="2" id="KW-0964">Secreted</keyword>
<dbReference type="GO" id="GO:0005179">
    <property type="term" value="F:hormone activity"/>
    <property type="evidence" value="ECO:0007669"/>
    <property type="project" value="InterPro"/>
</dbReference>
<keyword evidence="4 5" id="KW-0838">Vasoactive</keyword>
<dbReference type="PROSITE" id="PS00263">
    <property type="entry name" value="NATRIURETIC_PEPTIDE"/>
    <property type="match status" value="1"/>
</dbReference>
<dbReference type="InterPro" id="IPR030480">
    <property type="entry name" value="Natr_peptide_CS"/>
</dbReference>
<dbReference type="Pfam" id="PF00212">
    <property type="entry name" value="ANP"/>
    <property type="match status" value="1"/>
</dbReference>
<evidence type="ECO:0000256" key="3">
    <source>
        <dbReference type="ARBA" id="ARBA00022729"/>
    </source>
</evidence>
<evidence type="ECO:0000256" key="4">
    <source>
        <dbReference type="ARBA" id="ARBA00022858"/>
    </source>
</evidence>
<dbReference type="GO" id="GO:0007168">
    <property type="term" value="P:receptor guanylyl cyclase signaling pathway"/>
    <property type="evidence" value="ECO:0007669"/>
    <property type="project" value="TreeGrafter"/>
</dbReference>
<accession>A0A674KCZ1</accession>
<dbReference type="InterPro" id="IPR002406">
    <property type="entry name" value="C_natriurtcpep"/>
</dbReference>
<feature type="region of interest" description="Disordered" evidence="6">
    <location>
        <begin position="65"/>
        <end position="89"/>
    </location>
</feature>
<dbReference type="GO" id="GO:0005576">
    <property type="term" value="C:extracellular region"/>
    <property type="evidence" value="ECO:0007669"/>
    <property type="project" value="UniProtKB-SubCell"/>
</dbReference>
<comment type="similarity">
    <text evidence="5">Belongs to the natriuretic peptide family.</text>
</comment>
<dbReference type="Ensembl" id="ENSTMTT00000031429.1">
    <property type="protein sequence ID" value="ENSTMTP00000030322.1"/>
    <property type="gene ID" value="ENSTMTG00000021886.1"/>
</dbReference>